<dbReference type="PANTHER" id="PTHR43649:SF31">
    <property type="entry name" value="SN-GLYCEROL-3-PHOSPHATE-BINDING PERIPLASMIC PROTEIN UGPB"/>
    <property type="match status" value="1"/>
</dbReference>
<accession>A0ABV6JF34</accession>
<keyword evidence="4 6" id="KW-0732">Signal</keyword>
<gene>
    <name evidence="7" type="ORF">ACFFJ8_24570</name>
</gene>
<evidence type="ECO:0000256" key="3">
    <source>
        <dbReference type="ARBA" id="ARBA00022448"/>
    </source>
</evidence>
<dbReference type="RefSeq" id="WP_204815649.1">
    <property type="nucleotide sequence ID" value="NZ_JANHOF010000001.1"/>
</dbReference>
<protein>
    <submittedName>
        <fullName evidence="7">ABC transporter substrate-binding protein</fullName>
    </submittedName>
</protein>
<proteinExistence type="inferred from homology"/>
<reference evidence="7 8" key="1">
    <citation type="submission" date="2024-09" db="EMBL/GenBank/DDBJ databases">
        <authorList>
            <person name="Sun Q."/>
            <person name="Mori K."/>
        </authorList>
    </citation>
    <scope>NUCLEOTIDE SEQUENCE [LARGE SCALE GENOMIC DNA]</scope>
    <source>
        <strain evidence="7 8">CCM 4839</strain>
    </source>
</reference>
<name>A0ABV6JF34_9BACL</name>
<dbReference type="PROSITE" id="PS51257">
    <property type="entry name" value="PROKAR_LIPOPROTEIN"/>
    <property type="match status" value="1"/>
</dbReference>
<feature type="signal peptide" evidence="6">
    <location>
        <begin position="1"/>
        <end position="21"/>
    </location>
</feature>
<dbReference type="PANTHER" id="PTHR43649">
    <property type="entry name" value="ARABINOSE-BINDING PROTEIN-RELATED"/>
    <property type="match status" value="1"/>
</dbReference>
<dbReference type="EMBL" id="JBHLVF010000041">
    <property type="protein sequence ID" value="MFC0394521.1"/>
    <property type="molecule type" value="Genomic_DNA"/>
</dbReference>
<dbReference type="CDD" id="cd13585">
    <property type="entry name" value="PBP2_TMBP_like"/>
    <property type="match status" value="1"/>
</dbReference>
<evidence type="ECO:0000256" key="5">
    <source>
        <dbReference type="SAM" id="MobiDB-lite"/>
    </source>
</evidence>
<evidence type="ECO:0000313" key="8">
    <source>
        <dbReference type="Proteomes" id="UP001589818"/>
    </source>
</evidence>
<feature type="chain" id="PRO_5046437457" evidence="6">
    <location>
        <begin position="22"/>
        <end position="449"/>
    </location>
</feature>
<sequence length="449" mass="49422">MKKLKWSLLVLVLVAAALLQACGSSGNGNGEGNKETSTGGEGGSTGTKGEKVKIKWATWGNPGELTRFQEFTKDFNAKHPDIEAELIPIPGEYEQKILTQLSGGTAPDIFYAGDATIVKLIENGSIEELTPLMDSGGSVIKKDDFFQGLWGAAQRDGQIYGVMVDCNPMVLWYNKKVLKDAGITEMPAELQMKGEWTWEAFQMITDKIKASGKYGYVLDNGWASTHSWVSSNGGKVYDENGKYVAYTDQKAMETFRFLYDNVQKKNFTFSGTLPKGQGGDAMFMSNQVGFVGAGRWYLPLFKKNESLEFDVVSWPTNTGNKIEPAGIPTAYMVLNKASKQKQAAYTFLSEFVSKEGQTYRLQGGGNAVPSIAGVDEVVKEGNLPEHAQLFLDAREVGYALTPFEAGIPGLSKDIDSRFEALWLKNEDLDKTIKEIQDLANKKIDEYKSK</sequence>
<evidence type="ECO:0000256" key="1">
    <source>
        <dbReference type="ARBA" id="ARBA00004196"/>
    </source>
</evidence>
<dbReference type="SUPFAM" id="SSF53850">
    <property type="entry name" value="Periplasmic binding protein-like II"/>
    <property type="match status" value="1"/>
</dbReference>
<keyword evidence="8" id="KW-1185">Reference proteome</keyword>
<dbReference type="InterPro" id="IPR050490">
    <property type="entry name" value="Bact_solute-bd_prot1"/>
</dbReference>
<dbReference type="Gene3D" id="3.40.190.10">
    <property type="entry name" value="Periplasmic binding protein-like II"/>
    <property type="match status" value="1"/>
</dbReference>
<comment type="caution">
    <text evidence="7">The sequence shown here is derived from an EMBL/GenBank/DDBJ whole genome shotgun (WGS) entry which is preliminary data.</text>
</comment>
<dbReference type="Pfam" id="PF01547">
    <property type="entry name" value="SBP_bac_1"/>
    <property type="match status" value="1"/>
</dbReference>
<evidence type="ECO:0000256" key="6">
    <source>
        <dbReference type="SAM" id="SignalP"/>
    </source>
</evidence>
<dbReference type="InterPro" id="IPR006059">
    <property type="entry name" value="SBP"/>
</dbReference>
<evidence type="ECO:0000313" key="7">
    <source>
        <dbReference type="EMBL" id="MFC0394521.1"/>
    </source>
</evidence>
<comment type="similarity">
    <text evidence="2">Belongs to the bacterial solute-binding protein 1 family.</text>
</comment>
<keyword evidence="3" id="KW-0813">Transport</keyword>
<evidence type="ECO:0000256" key="4">
    <source>
        <dbReference type="ARBA" id="ARBA00022729"/>
    </source>
</evidence>
<dbReference type="Proteomes" id="UP001589818">
    <property type="component" value="Unassembled WGS sequence"/>
</dbReference>
<feature type="region of interest" description="Disordered" evidence="5">
    <location>
        <begin position="25"/>
        <end position="48"/>
    </location>
</feature>
<comment type="subcellular location">
    <subcellularLocation>
        <location evidence="1">Cell envelope</location>
    </subcellularLocation>
</comment>
<organism evidence="7 8">
    <name type="scientific">Paenibacillus mendelii</name>
    <dbReference type="NCBI Taxonomy" id="206163"/>
    <lineage>
        <taxon>Bacteria</taxon>
        <taxon>Bacillati</taxon>
        <taxon>Bacillota</taxon>
        <taxon>Bacilli</taxon>
        <taxon>Bacillales</taxon>
        <taxon>Paenibacillaceae</taxon>
        <taxon>Paenibacillus</taxon>
    </lineage>
</organism>
<evidence type="ECO:0000256" key="2">
    <source>
        <dbReference type="ARBA" id="ARBA00008520"/>
    </source>
</evidence>